<dbReference type="PANTHER" id="PTHR32089:SF112">
    <property type="entry name" value="LYSOZYME-LIKE PROTEIN-RELATED"/>
    <property type="match status" value="1"/>
</dbReference>
<sequence>MGLFSGGKSVQPSRVLTLQASSAELAARLAGLRCKPTLVIGFVSPHIDIDRVASEVRRRFPDAALALCSTAGELCAEHGQLYCETGGRWDRVVLQCFDASLVARARVATIPLGSEDLRRGAVAVPLKERVARLARNIEGLQVDIDIDHRDTFAYVLFDGLSASESFFMEALYDSGRFPCLFVGGSAGGTLDFKETWLHDGRRRLENHALVVFVKMAPGVRFGVFKSQNFEPTGMSFNVLSASLEQRYISQVFDRQGRIGTLVDALCDSLQCEPAALEAKLAEYSFAIRVGQEIYVRSVARLDLDGGRVHFYCDVAPGEELVLVRRTSLVDATRRDFARFLEGKPGLPAAGIFNDCILRRLYNGRELADMGKVIEGVPLTGFSTFGEILGLNLNQTLTAIFFFRVAGTERFRDDYVDRFVAHYGEFKAFFLRRQIAKLAGLSRVVVQQIENFEAQHFDSTLDASGLDESMARVFGGLNELGRVLQESNALREHTARELESCADDLHGSMDALSAHIVEQDDVVHRAGTTVNELAERAGEVASSARGLADSSTHIQRVVEVIQQISDQTNLLALNAAIEAARAGKWGRGFAVVADEVRKLAEKSRNSAVEISHDISRLAGEIGSVAREIESQSAGVANLTGLLEAIEQLSQRTADTAVRTKSVADSLRTLTKSGS</sequence>
<dbReference type="Pfam" id="PF00015">
    <property type="entry name" value="MCPsignal"/>
    <property type="match status" value="1"/>
</dbReference>
<evidence type="ECO:0000256" key="3">
    <source>
        <dbReference type="PROSITE-ProRule" id="PRU00284"/>
    </source>
</evidence>
<organism evidence="5 6">
    <name type="scientific">Pseudothauera nasutitermitis</name>
    <dbReference type="NCBI Taxonomy" id="2565930"/>
    <lineage>
        <taxon>Bacteria</taxon>
        <taxon>Pseudomonadati</taxon>
        <taxon>Pseudomonadota</taxon>
        <taxon>Betaproteobacteria</taxon>
        <taxon>Rhodocyclales</taxon>
        <taxon>Zoogloeaceae</taxon>
        <taxon>Pseudothauera</taxon>
    </lineage>
</organism>
<dbReference type="SMART" id="SM01204">
    <property type="entry name" value="FIST_C"/>
    <property type="match status" value="1"/>
</dbReference>
<keyword evidence="6" id="KW-1185">Reference proteome</keyword>
<accession>A0A4S4AZ65</accession>
<dbReference type="PRINTS" id="PR00260">
    <property type="entry name" value="CHEMTRNSDUCR"/>
</dbReference>
<dbReference type="EMBL" id="SSOC01000005">
    <property type="protein sequence ID" value="THF63922.1"/>
    <property type="molecule type" value="Genomic_DNA"/>
</dbReference>
<evidence type="ECO:0000256" key="2">
    <source>
        <dbReference type="ARBA" id="ARBA00029447"/>
    </source>
</evidence>
<dbReference type="InterPro" id="IPR004090">
    <property type="entry name" value="Chemotax_Me-accpt_rcpt"/>
</dbReference>
<dbReference type="Proteomes" id="UP000308430">
    <property type="component" value="Unassembled WGS sequence"/>
</dbReference>
<reference evidence="5 6" key="1">
    <citation type="submission" date="2019-04" db="EMBL/GenBank/DDBJ databases">
        <title>Azoarcus nasutitermitis sp. nov. isolated from termite nest.</title>
        <authorList>
            <person name="Lin S.-Y."/>
            <person name="Hameed A."/>
            <person name="Hsu Y.-H."/>
            <person name="Young C.-C."/>
        </authorList>
    </citation>
    <scope>NUCLEOTIDE SEQUENCE [LARGE SCALE GENOMIC DNA]</scope>
    <source>
        <strain evidence="5 6">CC-YHH838</strain>
    </source>
</reference>
<dbReference type="InterPro" id="IPR019494">
    <property type="entry name" value="FIST_C"/>
</dbReference>
<dbReference type="Pfam" id="PF10442">
    <property type="entry name" value="FIST_C"/>
    <property type="match status" value="1"/>
</dbReference>
<dbReference type="Gene3D" id="1.10.287.950">
    <property type="entry name" value="Methyl-accepting chemotaxis protein"/>
    <property type="match status" value="1"/>
</dbReference>
<comment type="caution">
    <text evidence="5">The sequence shown here is derived from an EMBL/GenBank/DDBJ whole genome shotgun (WGS) entry which is preliminary data.</text>
</comment>
<dbReference type="GO" id="GO:0016020">
    <property type="term" value="C:membrane"/>
    <property type="evidence" value="ECO:0007669"/>
    <property type="project" value="InterPro"/>
</dbReference>
<dbReference type="RefSeq" id="WP_136349080.1">
    <property type="nucleotide sequence ID" value="NZ_SSOC01000005.1"/>
</dbReference>
<dbReference type="GO" id="GO:0004888">
    <property type="term" value="F:transmembrane signaling receptor activity"/>
    <property type="evidence" value="ECO:0007669"/>
    <property type="project" value="InterPro"/>
</dbReference>
<feature type="domain" description="Methyl-accepting transducer" evidence="4">
    <location>
        <begin position="461"/>
        <end position="673"/>
    </location>
</feature>
<keyword evidence="1 3" id="KW-0807">Transducer</keyword>
<gene>
    <name evidence="5" type="ORF">E6C76_15215</name>
</gene>
<dbReference type="SUPFAM" id="SSF58104">
    <property type="entry name" value="Methyl-accepting chemotaxis protein (MCP) signaling domain"/>
    <property type="match status" value="1"/>
</dbReference>
<dbReference type="InterPro" id="IPR004089">
    <property type="entry name" value="MCPsignal_dom"/>
</dbReference>
<dbReference type="SMART" id="SM00283">
    <property type="entry name" value="MA"/>
    <property type="match status" value="1"/>
</dbReference>
<dbReference type="SMART" id="SM00897">
    <property type="entry name" value="FIST"/>
    <property type="match status" value="1"/>
</dbReference>
<dbReference type="AlphaFoldDB" id="A0A4S4AZ65"/>
<protein>
    <submittedName>
        <fullName evidence="5">Chemotaxis protein</fullName>
    </submittedName>
</protein>
<evidence type="ECO:0000256" key="1">
    <source>
        <dbReference type="ARBA" id="ARBA00023224"/>
    </source>
</evidence>
<dbReference type="OrthoDB" id="9807948at2"/>
<evidence type="ECO:0000313" key="6">
    <source>
        <dbReference type="Proteomes" id="UP000308430"/>
    </source>
</evidence>
<name>A0A4S4AZ65_9RHOO</name>
<evidence type="ECO:0000313" key="5">
    <source>
        <dbReference type="EMBL" id="THF63922.1"/>
    </source>
</evidence>
<dbReference type="GO" id="GO:0007165">
    <property type="term" value="P:signal transduction"/>
    <property type="evidence" value="ECO:0007669"/>
    <property type="project" value="UniProtKB-KW"/>
</dbReference>
<comment type="similarity">
    <text evidence="2">Belongs to the methyl-accepting chemotaxis (MCP) protein family.</text>
</comment>
<dbReference type="PROSITE" id="PS50111">
    <property type="entry name" value="CHEMOTAXIS_TRANSDUC_2"/>
    <property type="match status" value="1"/>
</dbReference>
<dbReference type="GO" id="GO:0006935">
    <property type="term" value="P:chemotaxis"/>
    <property type="evidence" value="ECO:0007669"/>
    <property type="project" value="InterPro"/>
</dbReference>
<evidence type="ECO:0000259" key="4">
    <source>
        <dbReference type="PROSITE" id="PS50111"/>
    </source>
</evidence>
<dbReference type="Pfam" id="PF08495">
    <property type="entry name" value="FIST"/>
    <property type="match status" value="1"/>
</dbReference>
<dbReference type="PANTHER" id="PTHR32089">
    <property type="entry name" value="METHYL-ACCEPTING CHEMOTAXIS PROTEIN MCPB"/>
    <property type="match status" value="1"/>
</dbReference>
<dbReference type="InterPro" id="IPR013702">
    <property type="entry name" value="FIST_domain_N"/>
</dbReference>
<proteinExistence type="inferred from homology"/>